<dbReference type="EMBL" id="NVNL01000035">
    <property type="protein sequence ID" value="PEA88105.1"/>
    <property type="molecule type" value="Genomic_DNA"/>
</dbReference>
<evidence type="ECO:0000313" key="2">
    <source>
        <dbReference type="Proteomes" id="UP000220702"/>
    </source>
</evidence>
<dbReference type="Proteomes" id="UP000220702">
    <property type="component" value="Unassembled WGS sequence"/>
</dbReference>
<comment type="caution">
    <text evidence="1">The sequence shown here is derived from an EMBL/GenBank/DDBJ whole genome shotgun (WGS) entry which is preliminary data.</text>
</comment>
<reference evidence="1 2" key="1">
    <citation type="submission" date="2017-09" db="EMBL/GenBank/DDBJ databases">
        <title>Large-scale bioinformatics analysis of Bacillus genomes uncovers conserved roles of natural products in bacterial physiology.</title>
        <authorList>
            <consortium name="Agbiome Team Llc"/>
            <person name="Bleich R.M."/>
            <person name="Grubbs K.J."/>
            <person name="Santa Maria K.C."/>
            <person name="Allen S.E."/>
            <person name="Farag S."/>
            <person name="Shank E.A."/>
            <person name="Bowers A."/>
        </authorList>
    </citation>
    <scope>NUCLEOTIDE SEQUENCE [LARGE SCALE GENOMIC DNA]</scope>
    <source>
        <strain evidence="1 2">AFS089089</strain>
    </source>
</reference>
<protein>
    <submittedName>
        <fullName evidence="1">Uncharacterized protein</fullName>
    </submittedName>
</protein>
<sequence>MSFFIKIYSLATNNPSTLIKLFFKMFGFLLLKNQFLQHAFDRKLLQTNSIHGKVMLPLAATLWGKSHTDLS</sequence>
<dbReference type="AlphaFoldDB" id="A0A9X6TKQ8"/>
<proteinExistence type="predicted"/>
<gene>
    <name evidence="1" type="ORF">CON71_20615</name>
</gene>
<dbReference type="RefSeq" id="WP_098902222.1">
    <property type="nucleotide sequence ID" value="NZ_NVNL01000035.1"/>
</dbReference>
<name>A0A9X6TKQ8_BACTU</name>
<organism evidence="1 2">
    <name type="scientific">Bacillus thuringiensis</name>
    <dbReference type="NCBI Taxonomy" id="1428"/>
    <lineage>
        <taxon>Bacteria</taxon>
        <taxon>Bacillati</taxon>
        <taxon>Bacillota</taxon>
        <taxon>Bacilli</taxon>
        <taxon>Bacillales</taxon>
        <taxon>Bacillaceae</taxon>
        <taxon>Bacillus</taxon>
        <taxon>Bacillus cereus group</taxon>
    </lineage>
</organism>
<evidence type="ECO:0000313" key="1">
    <source>
        <dbReference type="EMBL" id="PEA88105.1"/>
    </source>
</evidence>
<accession>A0A9X6TKQ8</accession>